<name>A0A6G6GNT7_9FLAO</name>
<organism evidence="1 2">
    <name type="scientific">Rasiella rasia</name>
    <dbReference type="NCBI Taxonomy" id="2744027"/>
    <lineage>
        <taxon>Bacteria</taxon>
        <taxon>Pseudomonadati</taxon>
        <taxon>Bacteroidota</taxon>
        <taxon>Flavobacteriia</taxon>
        <taxon>Flavobacteriales</taxon>
        <taxon>Flavobacteriaceae</taxon>
        <taxon>Rasiella</taxon>
    </lineage>
</organism>
<gene>
    <name evidence="1" type="ORF">G5B37_11060</name>
</gene>
<sequence>MNQPIPIITFLRNTTIIVVAALYCLAPLQKPLADGFHKLEHTLLNTNSHHSHDFAHTLDVSHTHDHKVLAFFNTLFQDDAQGNEKPVKEFKLDKHIVQQFSSEAVNILVRSEKNFNYTFEPYSVVLPYILPPPRSNFS</sequence>
<protein>
    <submittedName>
        <fullName evidence="1">Uncharacterized protein</fullName>
    </submittedName>
</protein>
<accession>A0A6G6GNT7</accession>
<dbReference type="EMBL" id="CP049057">
    <property type="protein sequence ID" value="QIE60083.1"/>
    <property type="molecule type" value="Genomic_DNA"/>
</dbReference>
<dbReference type="KEGG" id="mgel:G5B37_11060"/>
<evidence type="ECO:0000313" key="2">
    <source>
        <dbReference type="Proteomes" id="UP000505306"/>
    </source>
</evidence>
<dbReference type="RefSeq" id="WP_164680095.1">
    <property type="nucleotide sequence ID" value="NZ_CP049057.1"/>
</dbReference>
<reference evidence="1 2" key="1">
    <citation type="submission" date="2020-02" db="EMBL/GenBank/DDBJ databases">
        <title>Complete genome sequence of Flavobacteriaceae bacterium.</title>
        <authorList>
            <person name="Kim S.-J."/>
            <person name="Kim Y.-S."/>
            <person name="Kim K.-H."/>
        </authorList>
    </citation>
    <scope>NUCLEOTIDE SEQUENCE [LARGE SCALE GENOMIC DNA]</scope>
    <source>
        <strain evidence="1 2">RR4-40</strain>
    </source>
</reference>
<dbReference type="AlphaFoldDB" id="A0A6G6GNT7"/>
<dbReference type="Proteomes" id="UP000505306">
    <property type="component" value="Chromosome"/>
</dbReference>
<evidence type="ECO:0000313" key="1">
    <source>
        <dbReference type="EMBL" id="QIE60083.1"/>
    </source>
</evidence>
<proteinExistence type="predicted"/>
<keyword evidence="2" id="KW-1185">Reference proteome</keyword>